<dbReference type="EMBL" id="OY726395">
    <property type="protein sequence ID" value="CAJ1581875.1"/>
    <property type="molecule type" value="Genomic_DNA"/>
</dbReference>
<name>A0ABN9NXC5_9MYCO</name>
<organism evidence="1 2">
    <name type="scientific">[Mycobacterium] wendilense</name>
    <dbReference type="NCBI Taxonomy" id="3064284"/>
    <lineage>
        <taxon>Bacteria</taxon>
        <taxon>Bacillati</taxon>
        <taxon>Actinomycetota</taxon>
        <taxon>Actinomycetes</taxon>
        <taxon>Mycobacteriales</taxon>
        <taxon>Mycobacteriaceae</taxon>
        <taxon>Mycolicibacter</taxon>
    </lineage>
</organism>
<evidence type="ECO:0000313" key="2">
    <source>
        <dbReference type="Proteomes" id="UP001190466"/>
    </source>
</evidence>
<keyword evidence="2" id="KW-1185">Reference proteome</keyword>
<dbReference type="RefSeq" id="WP_316516094.1">
    <property type="nucleotide sequence ID" value="NZ_OY726395.1"/>
</dbReference>
<accession>A0ABN9NXC5</accession>
<gene>
    <name evidence="1" type="ORF">MU0050_001773</name>
</gene>
<evidence type="ECO:0000313" key="1">
    <source>
        <dbReference type="EMBL" id="CAJ1581875.1"/>
    </source>
</evidence>
<reference evidence="1 2" key="1">
    <citation type="submission" date="2023-08" db="EMBL/GenBank/DDBJ databases">
        <authorList>
            <person name="Folkvardsen B D."/>
            <person name="Norman A."/>
        </authorList>
    </citation>
    <scope>NUCLEOTIDE SEQUENCE [LARGE SCALE GENOMIC DNA]</scope>
    <source>
        <strain evidence="1 2">Mu0050</strain>
    </source>
</reference>
<sequence length="60" mass="6777">MDYADRSPLGEVGSKWEWATPLRRAADRRQALVEVDAIVAIMLGITEEELLAIYRTQFPG</sequence>
<dbReference type="Proteomes" id="UP001190466">
    <property type="component" value="Chromosome"/>
</dbReference>
<proteinExistence type="predicted"/>
<protein>
    <submittedName>
        <fullName evidence="1">Uncharacterized protein</fullName>
    </submittedName>
</protein>